<dbReference type="PANTHER" id="PTHR45871:SF1">
    <property type="entry name" value="PHOSPHATIDYLINOSITOL N-ACETYLGLUCOSAMINYLTRANSFERASE SUBUNIT A"/>
    <property type="match status" value="1"/>
</dbReference>
<comment type="function">
    <text evidence="1">Catalytic subunit in the complex catalyzing the transfer of N-acetylglucosamine from UDP-N-acetylglucosamine to phosphatidylinositol, the first step of GPI biosynthesis.</text>
</comment>
<evidence type="ECO:0000256" key="4">
    <source>
        <dbReference type="ARBA" id="ARBA00022824"/>
    </source>
</evidence>
<evidence type="ECO:0000313" key="9">
    <source>
        <dbReference type="Proteomes" id="UP000262825"/>
    </source>
</evidence>
<dbReference type="GO" id="GO:0006506">
    <property type="term" value="P:GPI anchor biosynthetic process"/>
    <property type="evidence" value="ECO:0007669"/>
    <property type="project" value="InterPro"/>
</dbReference>
<dbReference type="PANTHER" id="PTHR45871">
    <property type="entry name" value="N-ACETYLGLUCOSAMINYL-PHOSPHATIDYLINOSITOL BIOSYNTHETIC PROTEIN"/>
    <property type="match status" value="1"/>
</dbReference>
<dbReference type="Gene3D" id="3.40.50.2000">
    <property type="entry name" value="Glycogen Phosphorylase B"/>
    <property type="match status" value="2"/>
</dbReference>
<evidence type="ECO:0000256" key="3">
    <source>
        <dbReference type="ARBA" id="ARBA00022676"/>
    </source>
</evidence>
<keyword evidence="5" id="KW-0812">Transmembrane</keyword>
<comment type="subcellular location">
    <subcellularLocation>
        <location evidence="2">Endoplasmic reticulum membrane</location>
    </subcellularLocation>
</comment>
<dbReference type="EMBL" id="UFAJ01000005">
    <property type="protein sequence ID" value="SSD58308.1"/>
    <property type="molecule type" value="Genomic_DNA"/>
</dbReference>
<keyword evidence="3 8" id="KW-0328">Glycosyltransferase</keyword>
<keyword evidence="9" id="KW-1185">Reference proteome</keyword>
<evidence type="ECO:0000259" key="6">
    <source>
        <dbReference type="Pfam" id="PF00534"/>
    </source>
</evidence>
<dbReference type="SUPFAM" id="SSF53756">
    <property type="entry name" value="UDP-Glycosyltransferase/glycogen phosphorylase"/>
    <property type="match status" value="1"/>
</dbReference>
<organism evidence="8 9">
    <name type="scientific">Saccharomycodes ludwigii</name>
    <dbReference type="NCBI Taxonomy" id="36035"/>
    <lineage>
        <taxon>Eukaryota</taxon>
        <taxon>Fungi</taxon>
        <taxon>Dikarya</taxon>
        <taxon>Ascomycota</taxon>
        <taxon>Saccharomycotina</taxon>
        <taxon>Saccharomycetes</taxon>
        <taxon>Saccharomycodales</taxon>
        <taxon>Saccharomycodaceae</taxon>
        <taxon>Saccharomycodes</taxon>
    </lineage>
</organism>
<dbReference type="GO" id="GO:0000506">
    <property type="term" value="C:glycosylphosphatidylinositol-N-acetylglucosaminyltransferase (GPI-GnT) complex"/>
    <property type="evidence" value="ECO:0007669"/>
    <property type="project" value="TreeGrafter"/>
</dbReference>
<dbReference type="Pfam" id="PF08288">
    <property type="entry name" value="PIGA"/>
    <property type="match status" value="1"/>
</dbReference>
<evidence type="ECO:0000259" key="7">
    <source>
        <dbReference type="Pfam" id="PF08288"/>
    </source>
</evidence>
<dbReference type="Pfam" id="PF00534">
    <property type="entry name" value="Glycos_transf_1"/>
    <property type="match status" value="1"/>
</dbReference>
<proteinExistence type="predicted"/>
<dbReference type="InterPro" id="IPR001296">
    <property type="entry name" value="Glyco_trans_1"/>
</dbReference>
<evidence type="ECO:0000313" key="8">
    <source>
        <dbReference type="EMBL" id="SSD58308.1"/>
    </source>
</evidence>
<gene>
    <name evidence="8" type="ORF">SCODWIG_00069</name>
</gene>
<dbReference type="AlphaFoldDB" id="A0A376B0V6"/>
<keyword evidence="5" id="KW-0472">Membrane</keyword>
<keyword evidence="4" id="KW-0256">Endoplasmic reticulum</keyword>
<evidence type="ECO:0000256" key="5">
    <source>
        <dbReference type="SAM" id="Phobius"/>
    </source>
</evidence>
<protein>
    <submittedName>
        <fullName evidence="8">Related to Phosphatidylinositol N-acetylglucosaminyltransferase GPI3 subunit</fullName>
    </submittedName>
</protein>
<keyword evidence="5" id="KW-1133">Transmembrane helix</keyword>
<dbReference type="Proteomes" id="UP000262825">
    <property type="component" value="Unassembled WGS sequence"/>
</dbReference>
<accession>A0A376B0V6</accession>
<dbReference type="VEuPathDB" id="FungiDB:SCODWIG_00069"/>
<evidence type="ECO:0000256" key="2">
    <source>
        <dbReference type="ARBA" id="ARBA00004586"/>
    </source>
</evidence>
<sequence>MRDIFIREDVQIVHSHGSVSTFAHEALVHASIMGLSTVFTDHSLYGFDTLGSILINKLLKFSTTLVDQLIAVSNITKENMCLRTMFDHSKISVIPNAVVPDDFKPDENLAFLKKSRKPDDPITIIVISRLFPNKGADLLTHLIPKICENNPKVNFIIAGDGPKFIDFQQMIETYRLQEKVQLIGSVQHEKVRDVMCQGDIYLHASLIEAFGTVLVEAASCGLLVVTTVVGGIPEVLPKHMTIFAENTSVSSLVKATTKAIELIRNGYDTTTFHDEIAKIYDWKDVAKRTVKVYDNAVNRSDKPKNWLEIVERFFNNNKDTGNGMMARCLFALCAIVDILFYLFLEWVHPRDRIDKAIKWNHRKK</sequence>
<keyword evidence="8" id="KW-0808">Transferase</keyword>
<dbReference type="GO" id="GO:0017176">
    <property type="term" value="F:phosphatidylinositol N-acetylglucosaminyltransferase activity"/>
    <property type="evidence" value="ECO:0007669"/>
    <property type="project" value="TreeGrafter"/>
</dbReference>
<name>A0A376B0V6_9ASCO</name>
<dbReference type="FunFam" id="3.40.50.2000:FF:000053">
    <property type="entry name" value="Phosphatidylinositol N-acetylglucosaminyltransferase GPI3 subunit"/>
    <property type="match status" value="1"/>
</dbReference>
<dbReference type="InterPro" id="IPR013234">
    <property type="entry name" value="PIGA_GPI_anchor_biosynthesis"/>
</dbReference>
<evidence type="ECO:0000256" key="1">
    <source>
        <dbReference type="ARBA" id="ARBA00003265"/>
    </source>
</evidence>
<feature type="domain" description="PIGA GPI anchor biosynthesis" evidence="7">
    <location>
        <begin position="1"/>
        <end position="48"/>
    </location>
</feature>
<feature type="domain" description="Glycosyl transferase family 1" evidence="6">
    <location>
        <begin position="113"/>
        <end position="261"/>
    </location>
</feature>
<reference evidence="9" key="1">
    <citation type="submission" date="2018-06" db="EMBL/GenBank/DDBJ databases">
        <authorList>
            <person name="Guldener U."/>
        </authorList>
    </citation>
    <scope>NUCLEOTIDE SEQUENCE [LARGE SCALE GENOMIC DNA]</scope>
    <source>
        <strain evidence="9">UTAD17</strain>
    </source>
</reference>
<feature type="transmembrane region" description="Helical" evidence="5">
    <location>
        <begin position="324"/>
        <end position="344"/>
    </location>
</feature>